<dbReference type="SUPFAM" id="SSF81382">
    <property type="entry name" value="Skp1 dimerisation domain-like"/>
    <property type="match status" value="1"/>
</dbReference>
<dbReference type="GeneID" id="14890076"/>
<reference evidence="7 8" key="1">
    <citation type="submission" date="2012-10" db="EMBL/GenBank/DDBJ databases">
        <authorList>
            <person name="Zafar N."/>
            <person name="Inman J."/>
            <person name="Hall N."/>
            <person name="Lorenzi H."/>
            <person name="Caler E."/>
        </authorList>
    </citation>
    <scope>NUCLEOTIDE SEQUENCE [LARGE SCALE GENOMIC DNA]</scope>
    <source>
        <strain evidence="7 8">IP1</strain>
    </source>
</reference>
<evidence type="ECO:0000313" key="7">
    <source>
        <dbReference type="EMBL" id="ELP91051.1"/>
    </source>
</evidence>
<comment type="similarity">
    <text evidence="1 3">Belongs to the SKP1 family.</text>
</comment>
<dbReference type="InterPro" id="IPR016073">
    <property type="entry name" value="Skp1_comp_POZ"/>
</dbReference>
<dbReference type="Proteomes" id="UP000014680">
    <property type="component" value="Unassembled WGS sequence"/>
</dbReference>
<feature type="coiled-coil region" evidence="4">
    <location>
        <begin position="21"/>
        <end position="48"/>
    </location>
</feature>
<dbReference type="Pfam" id="PF01466">
    <property type="entry name" value="Skp1"/>
    <property type="match status" value="1"/>
</dbReference>
<organism evidence="7 8">
    <name type="scientific">Entamoeba invadens IP1</name>
    <dbReference type="NCBI Taxonomy" id="370355"/>
    <lineage>
        <taxon>Eukaryota</taxon>
        <taxon>Amoebozoa</taxon>
        <taxon>Evosea</taxon>
        <taxon>Archamoebae</taxon>
        <taxon>Mastigamoebida</taxon>
        <taxon>Entamoebidae</taxon>
        <taxon>Entamoeba</taxon>
    </lineage>
</organism>
<dbReference type="OrthoDB" id="25853at2759"/>
<dbReference type="GO" id="GO:0016567">
    <property type="term" value="P:protein ubiquitination"/>
    <property type="evidence" value="ECO:0007669"/>
    <property type="project" value="UniProtKB-UniPathway"/>
</dbReference>
<evidence type="ECO:0000313" key="8">
    <source>
        <dbReference type="Proteomes" id="UP000014680"/>
    </source>
</evidence>
<dbReference type="Gene3D" id="3.30.710.10">
    <property type="entry name" value="Potassium Channel Kv1.1, Chain A"/>
    <property type="match status" value="1"/>
</dbReference>
<dbReference type="AlphaFoldDB" id="A0A0A1U889"/>
<evidence type="ECO:0000256" key="1">
    <source>
        <dbReference type="ARBA" id="ARBA00009993"/>
    </source>
</evidence>
<dbReference type="RefSeq" id="XP_004257822.1">
    <property type="nucleotide sequence ID" value="XM_004257774.1"/>
</dbReference>
<name>A0A0A1U889_ENTIV</name>
<evidence type="ECO:0000259" key="6">
    <source>
        <dbReference type="Pfam" id="PF03931"/>
    </source>
</evidence>
<sequence>MAQNVILKSSDGKLFTLTEEAAKQSKQVENMMKERANAEEAIPLLKVEGAVLEKVVEWLNFHNEHPLMYPDFVIGDRDKNADLHPWDVKFCESLEKDMLFEMLKAATFMNIDMLVEATAKTIAKNLVGKTVEQMRAYLNEENDYTPEEIEELKKKYAD</sequence>
<evidence type="ECO:0000256" key="3">
    <source>
        <dbReference type="PIRNR" id="PIRNR028729"/>
    </source>
</evidence>
<keyword evidence="2 3" id="KW-0833">Ubl conjugation pathway</keyword>
<evidence type="ECO:0000259" key="5">
    <source>
        <dbReference type="Pfam" id="PF01466"/>
    </source>
</evidence>
<keyword evidence="4" id="KW-0175">Coiled coil</keyword>
<dbReference type="SMART" id="SM00512">
    <property type="entry name" value="Skp1"/>
    <property type="match status" value="1"/>
</dbReference>
<feature type="domain" description="SKP1 component dimerisation" evidence="5">
    <location>
        <begin position="113"/>
        <end position="157"/>
    </location>
</feature>
<protein>
    <submittedName>
        <fullName evidence="7">Glycoprotein FP21, putative</fullName>
    </submittedName>
</protein>
<dbReference type="InterPro" id="IPR016072">
    <property type="entry name" value="Skp1_comp_dimer"/>
</dbReference>
<dbReference type="UniPathway" id="UPA00143"/>
<comment type="pathway">
    <text evidence="3">Protein modification; protein ubiquitination.</text>
</comment>
<keyword evidence="8" id="KW-1185">Reference proteome</keyword>
<dbReference type="PIRSF" id="PIRSF028729">
    <property type="entry name" value="E3_ubiquit_lig_SCF_Skp"/>
    <property type="match status" value="1"/>
</dbReference>
<accession>A0A0A1U889</accession>
<dbReference type="InterPro" id="IPR001232">
    <property type="entry name" value="SKP1-like"/>
</dbReference>
<dbReference type="InterPro" id="IPR036296">
    <property type="entry name" value="SKP1-like_dim_sf"/>
</dbReference>
<dbReference type="GO" id="GO:0006511">
    <property type="term" value="P:ubiquitin-dependent protein catabolic process"/>
    <property type="evidence" value="ECO:0007669"/>
    <property type="project" value="InterPro"/>
</dbReference>
<feature type="domain" description="SKP1 component POZ" evidence="6">
    <location>
        <begin position="5"/>
        <end position="63"/>
    </location>
</feature>
<dbReference type="VEuPathDB" id="AmoebaDB:EIN_267870"/>
<dbReference type="OMA" id="MSENDCT"/>
<dbReference type="CDD" id="cd18322">
    <property type="entry name" value="BTB_POZ_SKP1"/>
    <property type="match status" value="1"/>
</dbReference>
<proteinExistence type="inferred from homology"/>
<dbReference type="FunFam" id="3.30.710.10:FF:000211">
    <property type="entry name" value="S-phase kinase-associated protein 1A, putative"/>
    <property type="match status" value="1"/>
</dbReference>
<evidence type="ECO:0000256" key="2">
    <source>
        <dbReference type="ARBA" id="ARBA00022786"/>
    </source>
</evidence>
<dbReference type="PANTHER" id="PTHR11165">
    <property type="entry name" value="SKP1"/>
    <property type="match status" value="1"/>
</dbReference>
<dbReference type="InterPro" id="IPR011333">
    <property type="entry name" value="SKP1/BTB/POZ_sf"/>
</dbReference>
<dbReference type="KEGG" id="eiv:EIN_267870"/>
<dbReference type="InterPro" id="IPR016897">
    <property type="entry name" value="SKP1"/>
</dbReference>
<dbReference type="Pfam" id="PF03931">
    <property type="entry name" value="Skp1_POZ"/>
    <property type="match status" value="1"/>
</dbReference>
<evidence type="ECO:0000256" key="4">
    <source>
        <dbReference type="SAM" id="Coils"/>
    </source>
</evidence>
<dbReference type="EMBL" id="KB206479">
    <property type="protein sequence ID" value="ELP91051.1"/>
    <property type="molecule type" value="Genomic_DNA"/>
</dbReference>
<gene>
    <name evidence="7" type="ORF">EIN_267870</name>
</gene>
<dbReference type="SUPFAM" id="SSF54695">
    <property type="entry name" value="POZ domain"/>
    <property type="match status" value="1"/>
</dbReference>